<dbReference type="KEGG" id="bter:100651463"/>
<dbReference type="GeneID" id="100651463"/>
<organism evidence="3 4">
    <name type="scientific">Bombus terrestris</name>
    <name type="common">Buff-tailed bumblebee</name>
    <name type="synonym">Apis terrestris</name>
    <dbReference type="NCBI Taxonomy" id="30195"/>
    <lineage>
        <taxon>Eukaryota</taxon>
        <taxon>Metazoa</taxon>
        <taxon>Ecdysozoa</taxon>
        <taxon>Arthropoda</taxon>
        <taxon>Hexapoda</taxon>
        <taxon>Insecta</taxon>
        <taxon>Pterygota</taxon>
        <taxon>Neoptera</taxon>
        <taxon>Endopterygota</taxon>
        <taxon>Hymenoptera</taxon>
        <taxon>Apocrita</taxon>
        <taxon>Aculeata</taxon>
        <taxon>Apoidea</taxon>
        <taxon>Anthophila</taxon>
        <taxon>Apidae</taxon>
        <taxon>Bombus</taxon>
        <taxon>Bombus</taxon>
    </lineage>
</organism>
<feature type="coiled-coil region" evidence="1">
    <location>
        <begin position="104"/>
        <end position="165"/>
    </location>
</feature>
<dbReference type="OrthoDB" id="6600770at2759"/>
<proteinExistence type="predicted"/>
<feature type="region of interest" description="Disordered" evidence="2">
    <location>
        <begin position="465"/>
        <end position="497"/>
    </location>
</feature>
<dbReference type="Proteomes" id="UP000835206">
    <property type="component" value="Chromosome 14"/>
</dbReference>
<protein>
    <submittedName>
        <fullName evidence="4">Uncharacterized protein LOC100651463 isoform X1</fullName>
    </submittedName>
</protein>
<keyword evidence="1" id="KW-0175">Coiled coil</keyword>
<name>A0A9B0BLG8_BOMTE</name>
<evidence type="ECO:0000256" key="1">
    <source>
        <dbReference type="SAM" id="Coils"/>
    </source>
</evidence>
<feature type="compositionally biased region" description="Polar residues" evidence="2">
    <location>
        <begin position="258"/>
        <end position="281"/>
    </location>
</feature>
<reference evidence="4" key="1">
    <citation type="submission" date="2025-08" db="UniProtKB">
        <authorList>
            <consortium name="RefSeq"/>
        </authorList>
    </citation>
    <scope>IDENTIFICATION</scope>
</reference>
<accession>A0A9B0BLG8</accession>
<feature type="compositionally biased region" description="Basic and acidic residues" evidence="2">
    <location>
        <begin position="183"/>
        <end position="194"/>
    </location>
</feature>
<dbReference type="RefSeq" id="XP_003400817.2">
    <property type="nucleotide sequence ID" value="XM_003400769.4"/>
</dbReference>
<feature type="region of interest" description="Disordered" evidence="2">
    <location>
        <begin position="255"/>
        <end position="281"/>
    </location>
</feature>
<gene>
    <name evidence="4" type="primary">LOC100651463</name>
</gene>
<keyword evidence="3" id="KW-1185">Reference proteome</keyword>
<sequence length="574" mass="64642">MNSNTPKVEFALGSEVSLNHFKSNFARSFVTNCRESKSLDYELPNNTTEEDDTQTNGNNNNFLSLVNFGSDITTVVDNNAFKKGSPNLWKTNEPVQSSADISELETLKAQYRSLIEENRRLQEILATNETPHVQVVDNVFLQTQVETLQWQLKQIEANRQMYRALMEQVLRFLDRARKSLDILHEKSNPKDKKSTGRFPRSHSVHTEHADSSSNHVSSAPSSSTSSRFTKSKSVTQMSPCTTNYREFTWSMLRRNDPAHSTSPRNKSQGLNSSRNKSQSLNKTHDAVVYKAPTQPKLDPNDVPPQKLSQEAFRLMRTVQSLLSMREPDLVRISSIENNESSPSPTERHRYNNHHNEVSVTLQDGSYVNATCLQEAIGYNRCSSYDHGNESSSTDNDSRCFVKSSSNIVEISQGFHDLLPDIRRSVDTTSLNSGSSKTTEEEDLLPNNNCFNVSISNHKHIYVCTPTSTPNRRVRKVEKKDKSSKSKPTASVSSVEDESGFSSMSSFQEIGLPNVLSISPIRGCHQEVGLPAVPLEKARHRRWSSTPAEIRAFFNKHRSNFTASQTTTESLSVWV</sequence>
<feature type="region of interest" description="Disordered" evidence="2">
    <location>
        <begin position="183"/>
        <end position="237"/>
    </location>
</feature>
<evidence type="ECO:0000313" key="3">
    <source>
        <dbReference type="Proteomes" id="UP000835206"/>
    </source>
</evidence>
<feature type="compositionally biased region" description="Low complexity" evidence="2">
    <location>
        <begin position="211"/>
        <end position="233"/>
    </location>
</feature>
<evidence type="ECO:0000313" key="4">
    <source>
        <dbReference type="RefSeq" id="XP_003400817.2"/>
    </source>
</evidence>
<dbReference type="AlphaFoldDB" id="A0A9B0BLG8"/>
<evidence type="ECO:0000256" key="2">
    <source>
        <dbReference type="SAM" id="MobiDB-lite"/>
    </source>
</evidence>